<gene>
    <name evidence="6" type="primary">Piso0_005646</name>
    <name evidence="6" type="ORF">GNLVRS01_PISO0M19240g</name>
</gene>
<dbReference type="GO" id="GO:0000428">
    <property type="term" value="C:DNA-directed RNA polymerase complex"/>
    <property type="evidence" value="ECO:0007669"/>
    <property type="project" value="UniProtKB-KW"/>
</dbReference>
<dbReference type="OMA" id="FPAWIWS"/>
<comment type="similarity">
    <text evidence="2">Belongs to the eukaryotic RPA49/POLR1E RNA polymerase subunit family.</text>
</comment>
<keyword evidence="4" id="KW-0804">Transcription</keyword>
<dbReference type="GO" id="GO:0006351">
    <property type="term" value="P:DNA-templated transcription"/>
    <property type="evidence" value="ECO:0007669"/>
    <property type="project" value="InterPro"/>
</dbReference>
<dbReference type="GO" id="GO:0003677">
    <property type="term" value="F:DNA binding"/>
    <property type="evidence" value="ECO:0007669"/>
    <property type="project" value="InterPro"/>
</dbReference>
<dbReference type="EMBL" id="FO082047">
    <property type="protein sequence ID" value="CCE86002.1"/>
    <property type="molecule type" value="Genomic_DNA"/>
</dbReference>
<proteinExistence type="inferred from homology"/>
<evidence type="ECO:0000256" key="2">
    <source>
        <dbReference type="ARBA" id="ARBA00009430"/>
    </source>
</evidence>
<name>G8Y2J1_PICSO</name>
<dbReference type="FunCoup" id="G8Y2J1">
    <property type="interactions" value="1174"/>
</dbReference>
<dbReference type="eggNOG" id="KOG4183">
    <property type="taxonomic scope" value="Eukaryota"/>
</dbReference>
<comment type="subcellular location">
    <subcellularLocation>
        <location evidence="1">Nucleus</location>
        <location evidence="1">Nucleolus</location>
    </subcellularLocation>
</comment>
<dbReference type="InterPro" id="IPR009668">
    <property type="entry name" value="RNA_pol-assoc_fac_A49-like"/>
</dbReference>
<evidence type="ECO:0000256" key="3">
    <source>
        <dbReference type="ARBA" id="ARBA00022478"/>
    </source>
</evidence>
<protein>
    <submittedName>
        <fullName evidence="6">Piso0_005646 protein</fullName>
    </submittedName>
</protein>
<accession>G8Y2J1</accession>
<sequence length="415" mass="47180">MSGVKRKGESSTTDLRITSYRDDPNFVVGSFFNGVTIPEKTEFDIYKKKKQEEYVVHGENDRLEYTAESLPDSNNDYYVAVYDPLQKCVDLHKAPFMLGRVMAKSRKTFRGPKVKQQGIRNVEQRNALGQEFGTKKAKAAISSLERNRIDTDKLQDIELDIIDNVKETTSDLPSRNELEVKVTDERPTPLANVDATSVEDVYPMYNIIPENEWSYIRVGSIFSEPDQKKRLDILPFGKSFYVSKQLENVVKTGDTEKLQLLYYASLLFGVYENRRVKDKQSLMLRLQNKPSEILIDGIIDRFTSSRATQFGKSKDKAFVIDPHNEDKMLCYLLTTIFHINNFLVELAPLAHELNMKPSRLVGLCRALGAIVKPATASQAEAFGIPKAAASTYKIASLKVPFKLPEMARRGKRNTR</sequence>
<dbReference type="AlphaFoldDB" id="G8Y2J1"/>
<evidence type="ECO:0000256" key="4">
    <source>
        <dbReference type="ARBA" id="ARBA00023163"/>
    </source>
</evidence>
<dbReference type="HOGENOM" id="CLU_034953_2_0_1"/>
<dbReference type="Pfam" id="PF06870">
    <property type="entry name" value="RNA_pol_I_A49"/>
    <property type="match status" value="1"/>
</dbReference>
<keyword evidence="3" id="KW-0240">DNA-directed RNA polymerase</keyword>
<dbReference type="Proteomes" id="UP000005222">
    <property type="component" value="Chromosome M"/>
</dbReference>
<organism evidence="6 7">
    <name type="scientific">Pichia sorbitophila (strain ATCC MYA-4447 / BCRC 22081 / CBS 7064 / NBRC 10061 / NRRL Y-12695)</name>
    <name type="common">Hybrid yeast</name>
    <dbReference type="NCBI Taxonomy" id="559304"/>
    <lineage>
        <taxon>Eukaryota</taxon>
        <taxon>Fungi</taxon>
        <taxon>Dikarya</taxon>
        <taxon>Ascomycota</taxon>
        <taxon>Saccharomycotina</taxon>
        <taxon>Pichiomycetes</taxon>
        <taxon>Debaryomycetaceae</taxon>
        <taxon>Millerozyma</taxon>
    </lineage>
</organism>
<evidence type="ECO:0000256" key="5">
    <source>
        <dbReference type="ARBA" id="ARBA00023242"/>
    </source>
</evidence>
<evidence type="ECO:0000313" key="7">
    <source>
        <dbReference type="Proteomes" id="UP000005222"/>
    </source>
</evidence>
<dbReference type="GO" id="GO:0005730">
    <property type="term" value="C:nucleolus"/>
    <property type="evidence" value="ECO:0007669"/>
    <property type="project" value="UniProtKB-SubCell"/>
</dbReference>
<keyword evidence="5" id="KW-0539">Nucleus</keyword>
<dbReference type="InParanoid" id="G8Y2J1"/>
<reference evidence="6 7" key="1">
    <citation type="journal article" date="2012" name="G3 (Bethesda)">
        <title>Pichia sorbitophila, an interspecies yeast hybrid reveals early steps of genome resolution following polyploidization.</title>
        <authorList>
            <person name="Leh Louis V."/>
            <person name="Despons L."/>
            <person name="Friedrich A."/>
            <person name="Martin T."/>
            <person name="Durrens P."/>
            <person name="Casaregola S."/>
            <person name="Neuveglise C."/>
            <person name="Fairhead C."/>
            <person name="Marck C."/>
            <person name="Cruz J.A."/>
            <person name="Straub M.L."/>
            <person name="Kugler V."/>
            <person name="Sacerdot C."/>
            <person name="Uzunov Z."/>
            <person name="Thierry A."/>
            <person name="Weiss S."/>
            <person name="Bleykasten C."/>
            <person name="De Montigny J."/>
            <person name="Jacques N."/>
            <person name="Jung P."/>
            <person name="Lemaire M."/>
            <person name="Mallet S."/>
            <person name="Morel G."/>
            <person name="Richard G.F."/>
            <person name="Sarkar A."/>
            <person name="Savel G."/>
            <person name="Schacherer J."/>
            <person name="Seret M.L."/>
            <person name="Talla E."/>
            <person name="Samson G."/>
            <person name="Jubin C."/>
            <person name="Poulain J."/>
            <person name="Vacherie B."/>
            <person name="Barbe V."/>
            <person name="Pelletier E."/>
            <person name="Sherman D.J."/>
            <person name="Westhof E."/>
            <person name="Weissenbach J."/>
            <person name="Baret P.V."/>
            <person name="Wincker P."/>
            <person name="Gaillardin C."/>
            <person name="Dujon B."/>
            <person name="Souciet J.L."/>
        </authorList>
    </citation>
    <scope>NUCLEOTIDE SEQUENCE [LARGE SCALE GENOMIC DNA]</scope>
    <source>
        <strain evidence="7">ATCC MYA-4447 / BCRC 22081 / CBS 7064 / NBRC 10061 / NRRL Y-12695</strain>
    </source>
</reference>
<evidence type="ECO:0000313" key="6">
    <source>
        <dbReference type="EMBL" id="CCE86002.1"/>
    </source>
</evidence>
<dbReference type="STRING" id="559304.G8Y2J1"/>
<evidence type="ECO:0000256" key="1">
    <source>
        <dbReference type="ARBA" id="ARBA00004604"/>
    </source>
</evidence>
<dbReference type="OrthoDB" id="532500at2759"/>
<dbReference type="PANTHER" id="PTHR14440">
    <property type="entry name" value="DNA-DIRECTED RNA POLYMERASE I SUBUNIT RPA49"/>
    <property type="match status" value="1"/>
</dbReference>
<keyword evidence="7" id="KW-1185">Reference proteome</keyword>